<dbReference type="EMBL" id="AP018052">
    <property type="protein sequence ID" value="BAZ93388.1"/>
    <property type="molecule type" value="Genomic_DNA"/>
</dbReference>
<reference evidence="3 4" key="1">
    <citation type="submission" date="2017-05" db="EMBL/GenBank/DDBJ databases">
        <title>Thiocyanate degradation by Thiohalobacter thiocyanaticus FOKN1.</title>
        <authorList>
            <person name="Oshiki M."/>
            <person name="Fukushima T."/>
            <person name="Kawano S."/>
            <person name="Nakagawa J."/>
        </authorList>
    </citation>
    <scope>NUCLEOTIDE SEQUENCE [LARGE SCALE GENOMIC DNA]</scope>
    <source>
        <strain evidence="3 4">FOKN1</strain>
    </source>
</reference>
<proteinExistence type="predicted"/>
<name>A0A1Z4VPX6_9GAMM</name>
<evidence type="ECO:0000313" key="4">
    <source>
        <dbReference type="Proteomes" id="UP000218765"/>
    </source>
</evidence>
<feature type="region of interest" description="Disordered" evidence="2">
    <location>
        <begin position="1"/>
        <end position="32"/>
    </location>
</feature>
<organism evidence="3 4">
    <name type="scientific">Thiohalobacter thiocyanaticus</name>
    <dbReference type="NCBI Taxonomy" id="585455"/>
    <lineage>
        <taxon>Bacteria</taxon>
        <taxon>Pseudomonadati</taxon>
        <taxon>Pseudomonadota</taxon>
        <taxon>Gammaproteobacteria</taxon>
        <taxon>Thiohalobacterales</taxon>
        <taxon>Thiohalobacteraceae</taxon>
        <taxon>Thiohalobacter</taxon>
    </lineage>
</organism>
<gene>
    <name evidence="3" type="ORF">FOKN1_0988</name>
</gene>
<dbReference type="Pfam" id="PF07295">
    <property type="entry name" value="DUF1451"/>
    <property type="match status" value="1"/>
</dbReference>
<dbReference type="KEGG" id="ttc:FOKN1_0988"/>
<sequence length="194" mass="21953">MESGSGKCHSDPSLLLRRKPDMSDSQPSGPGEKLVQAYHRMMDRVQAAIDEAEEHAIPTLEQNLERAKERAIELGELTREEAERVAAYLKRDMEDAASYLEQTGNEFGAWLKFDIGQIERRLFEKMLTVADRTRIELAEFEARMHEAQTYHTGEVTGPGVLRCESCGEELHFSEPGHIPPCPKCYATSFVRAKQ</sequence>
<feature type="coiled-coil region" evidence="1">
    <location>
        <begin position="35"/>
        <end position="77"/>
    </location>
</feature>
<evidence type="ECO:0000256" key="1">
    <source>
        <dbReference type="SAM" id="Coils"/>
    </source>
</evidence>
<dbReference type="Proteomes" id="UP000218765">
    <property type="component" value="Chromosome"/>
</dbReference>
<dbReference type="SUPFAM" id="SSF58113">
    <property type="entry name" value="Apolipoprotein A-I"/>
    <property type="match status" value="1"/>
</dbReference>
<dbReference type="AlphaFoldDB" id="A0A1Z4VPX6"/>
<dbReference type="InterPro" id="IPR009912">
    <property type="entry name" value="DUF1451"/>
</dbReference>
<keyword evidence="4" id="KW-1185">Reference proteome</keyword>
<accession>A0A1Z4VPX6</accession>
<evidence type="ECO:0000256" key="2">
    <source>
        <dbReference type="SAM" id="MobiDB-lite"/>
    </source>
</evidence>
<evidence type="ECO:0000313" key="3">
    <source>
        <dbReference type="EMBL" id="BAZ93388.1"/>
    </source>
</evidence>
<protein>
    <recommendedName>
        <fullName evidence="5">Zinc ribbon-containing protein</fullName>
    </recommendedName>
</protein>
<keyword evidence="1" id="KW-0175">Coiled coil</keyword>
<evidence type="ECO:0008006" key="5">
    <source>
        <dbReference type="Google" id="ProtNLM"/>
    </source>
</evidence>